<organism evidence="6 7">
    <name type="scientific">Dysgonomonas termitidis</name>
    <dbReference type="NCBI Taxonomy" id="1516126"/>
    <lineage>
        <taxon>Bacteria</taxon>
        <taxon>Pseudomonadati</taxon>
        <taxon>Bacteroidota</taxon>
        <taxon>Bacteroidia</taxon>
        <taxon>Bacteroidales</taxon>
        <taxon>Dysgonomonadaceae</taxon>
        <taxon>Dysgonomonas</taxon>
    </lineage>
</organism>
<dbReference type="InterPro" id="IPR037459">
    <property type="entry name" value="RhgT-like"/>
</dbReference>
<dbReference type="SUPFAM" id="SSF49785">
    <property type="entry name" value="Galactose-binding domain-like"/>
    <property type="match status" value="1"/>
</dbReference>
<accession>A0ABV9KXJ3</accession>
<dbReference type="InterPro" id="IPR008979">
    <property type="entry name" value="Galactose-bd-like_sf"/>
</dbReference>
<gene>
    <name evidence="6" type="ORF">ACFO6W_14775</name>
</gene>
<comment type="similarity">
    <text evidence="1">Belongs to the 'GDSL' lipolytic enzyme family.</text>
</comment>
<dbReference type="InterPro" id="IPR036514">
    <property type="entry name" value="SGNH_hydro_sf"/>
</dbReference>
<protein>
    <submittedName>
        <fullName evidence="6">Rhamnogalacturonan acetylesterase</fullName>
    </submittedName>
</protein>
<sequence length="422" mass="47188">MRKTCYIFLLLLSSMTVLGQQTAYRFNFTDKPVKGYTSVPSNTIYGENPVYGYDLNTNPIDGNPFFFSVDVPEGNYKVTVVLGSNKGESNTTVKAESRRLMLANIKTSKGKYSAHTFAVNIRNTKIGDTDSVRIKKRETGKLIWDDKLTLEFNGKNPAVAKIEIEKADNIPTIFLAGNSTVVDEAEEPWCGWGQIFPGFFTSDIAIANYAESGEAANTFVASKRFAKLLSKMRKGDYLFIEFGHNDQKQKGEGKGPYTSYKSDLKYLASKTREKGAIPVLVTSMHRRFFDDNGKVKNTHGDYPDAVRQLAKEENITLIDLNNMSATLYEAWGVEGSKRAFVYYPAGTFPNQKEPLADNTHFNPYGGTEIARCILKGMIDNNLPVKKYIRKDVRPFDPAHPDDPDKFDIPATPFSSMVKPDGN</sequence>
<dbReference type="SUPFAM" id="SSF52266">
    <property type="entry name" value="SGNH hydrolase"/>
    <property type="match status" value="1"/>
</dbReference>
<keyword evidence="4" id="KW-0732">Signal</keyword>
<keyword evidence="2" id="KW-0378">Hydrolase</keyword>
<dbReference type="PANTHER" id="PTHR43695:SF1">
    <property type="entry name" value="RHAMNOGALACTURONAN ACETYLESTERASE"/>
    <property type="match status" value="1"/>
</dbReference>
<dbReference type="Pfam" id="PF13472">
    <property type="entry name" value="Lipase_GDSL_2"/>
    <property type="match status" value="1"/>
</dbReference>
<feature type="chain" id="PRO_5047500375" evidence="4">
    <location>
        <begin position="20"/>
        <end position="422"/>
    </location>
</feature>
<feature type="domain" description="SGNH hydrolase-type esterase" evidence="5">
    <location>
        <begin position="178"/>
        <end position="364"/>
    </location>
</feature>
<evidence type="ECO:0000256" key="3">
    <source>
        <dbReference type="SAM" id="MobiDB-lite"/>
    </source>
</evidence>
<evidence type="ECO:0000313" key="7">
    <source>
        <dbReference type="Proteomes" id="UP001596023"/>
    </source>
</evidence>
<dbReference type="Gene3D" id="2.60.120.430">
    <property type="entry name" value="Galactose-binding lectin"/>
    <property type="match status" value="1"/>
</dbReference>
<evidence type="ECO:0000313" key="6">
    <source>
        <dbReference type="EMBL" id="MFC4674964.1"/>
    </source>
</evidence>
<evidence type="ECO:0000256" key="2">
    <source>
        <dbReference type="ARBA" id="ARBA00022801"/>
    </source>
</evidence>
<evidence type="ECO:0000259" key="5">
    <source>
        <dbReference type="Pfam" id="PF13472"/>
    </source>
</evidence>
<name>A0ABV9KXJ3_9BACT</name>
<dbReference type="Proteomes" id="UP001596023">
    <property type="component" value="Unassembled WGS sequence"/>
</dbReference>
<dbReference type="EMBL" id="JBHSGN010000085">
    <property type="protein sequence ID" value="MFC4674964.1"/>
    <property type="molecule type" value="Genomic_DNA"/>
</dbReference>
<comment type="caution">
    <text evidence="6">The sequence shown here is derived from an EMBL/GenBank/DDBJ whole genome shotgun (WGS) entry which is preliminary data.</text>
</comment>
<dbReference type="InterPro" id="IPR013830">
    <property type="entry name" value="SGNH_hydro"/>
</dbReference>
<feature type="region of interest" description="Disordered" evidence="3">
    <location>
        <begin position="394"/>
        <end position="422"/>
    </location>
</feature>
<proteinExistence type="inferred from homology"/>
<dbReference type="CDD" id="cd01821">
    <property type="entry name" value="Rhamnogalacturan_acetylesterase_like"/>
    <property type="match status" value="1"/>
</dbReference>
<dbReference type="Gene3D" id="3.40.50.1110">
    <property type="entry name" value="SGNH hydrolase"/>
    <property type="match status" value="1"/>
</dbReference>
<reference evidence="7" key="1">
    <citation type="journal article" date="2019" name="Int. J. Syst. Evol. Microbiol.">
        <title>The Global Catalogue of Microorganisms (GCM) 10K type strain sequencing project: providing services to taxonomists for standard genome sequencing and annotation.</title>
        <authorList>
            <consortium name="The Broad Institute Genomics Platform"/>
            <consortium name="The Broad Institute Genome Sequencing Center for Infectious Disease"/>
            <person name="Wu L."/>
            <person name="Ma J."/>
        </authorList>
    </citation>
    <scope>NUCLEOTIDE SEQUENCE [LARGE SCALE GENOMIC DNA]</scope>
    <source>
        <strain evidence="7">CCUG 66188</strain>
    </source>
</reference>
<evidence type="ECO:0000256" key="4">
    <source>
        <dbReference type="SAM" id="SignalP"/>
    </source>
</evidence>
<dbReference type="RefSeq" id="WP_379997729.1">
    <property type="nucleotide sequence ID" value="NZ_JBHSGN010000085.1"/>
</dbReference>
<dbReference type="PANTHER" id="PTHR43695">
    <property type="entry name" value="PUTATIVE (AFU_ORTHOLOGUE AFUA_2G17250)-RELATED"/>
    <property type="match status" value="1"/>
</dbReference>
<keyword evidence="7" id="KW-1185">Reference proteome</keyword>
<evidence type="ECO:0000256" key="1">
    <source>
        <dbReference type="ARBA" id="ARBA00008668"/>
    </source>
</evidence>
<feature type="compositionally biased region" description="Basic and acidic residues" evidence="3">
    <location>
        <begin position="394"/>
        <end position="407"/>
    </location>
</feature>
<feature type="signal peptide" evidence="4">
    <location>
        <begin position="1"/>
        <end position="19"/>
    </location>
</feature>